<feature type="region of interest" description="Disordered" evidence="1">
    <location>
        <begin position="78"/>
        <end position="195"/>
    </location>
</feature>
<reference evidence="4 5" key="1">
    <citation type="submission" date="2024-03" db="EMBL/GenBank/DDBJ databases">
        <title>Genome-scale model development and genomic sequencing of the oleaginous clade Lipomyces.</title>
        <authorList>
            <consortium name="Lawrence Berkeley National Laboratory"/>
            <person name="Czajka J.J."/>
            <person name="Han Y."/>
            <person name="Kim J."/>
            <person name="Mondo S.J."/>
            <person name="Hofstad B.A."/>
            <person name="Robles A."/>
            <person name="Haridas S."/>
            <person name="Riley R."/>
            <person name="LaButti K."/>
            <person name="Pangilinan J."/>
            <person name="Andreopoulos W."/>
            <person name="Lipzen A."/>
            <person name="Yan J."/>
            <person name="Wang M."/>
            <person name="Ng V."/>
            <person name="Grigoriev I.V."/>
            <person name="Spatafora J.W."/>
            <person name="Magnuson J.K."/>
            <person name="Baker S.E."/>
            <person name="Pomraning K.R."/>
        </authorList>
    </citation>
    <scope>NUCLEOTIDE SEQUENCE [LARGE SCALE GENOMIC DNA]</scope>
    <source>
        <strain evidence="4 5">Phaff 52-87</strain>
    </source>
</reference>
<dbReference type="GeneID" id="90038869"/>
<sequence>MPLTDEEWRGFESYDWASDKQFTDGLASVLAARRASSGGTTLGEEEKRAVECKARLFFYSRKLLKQVAYEDYLAWKQRRSSLDEEEEEEERIDPTTTRRTSEGTVNGTRLAPVVYSGLGQSPSTSTSSSSSSSASSSGRRSEGGSPHSTSRAPSPPLSTPPPLLTTSTTSSPPPPTTSSTEPPTTNEPQYPSSFAHIVELITSGREIPGIRQIPNIALGETAASVSEKAARRKPWEK</sequence>
<feature type="compositionally biased region" description="Polar residues" evidence="1">
    <location>
        <begin position="94"/>
        <end position="107"/>
    </location>
</feature>
<protein>
    <submittedName>
        <fullName evidence="4">Uncharacterized protein</fullName>
    </submittedName>
</protein>
<gene>
    <name evidence="4" type="ORF">BZA70DRAFT_282899</name>
</gene>
<feature type="compositionally biased region" description="Pro residues" evidence="1">
    <location>
        <begin position="153"/>
        <end position="163"/>
    </location>
</feature>
<feature type="domain" description="PEX14-like helix-turn-helix" evidence="3">
    <location>
        <begin position="8"/>
        <end position="79"/>
    </location>
</feature>
<name>A0ABR1F3B4_9ASCO</name>
<dbReference type="InterPro" id="IPR058841">
    <property type="entry name" value="HTH_76"/>
</dbReference>
<proteinExistence type="predicted"/>
<feature type="domain" description="Peroxisomal membrane protein PEX14-like KPWE" evidence="2">
    <location>
        <begin position="189"/>
        <end position="237"/>
    </location>
</feature>
<dbReference type="Proteomes" id="UP001498771">
    <property type="component" value="Unassembled WGS sequence"/>
</dbReference>
<comment type="caution">
    <text evidence="4">The sequence shown here is derived from an EMBL/GenBank/DDBJ whole genome shotgun (WGS) entry which is preliminary data.</text>
</comment>
<dbReference type="InterPro" id="IPR040554">
    <property type="entry name" value="KPWE_PEX14_dom"/>
</dbReference>
<dbReference type="Pfam" id="PF25871">
    <property type="entry name" value="HTH_76"/>
    <property type="match status" value="1"/>
</dbReference>
<accession>A0ABR1F3B4</accession>
<evidence type="ECO:0000256" key="1">
    <source>
        <dbReference type="SAM" id="MobiDB-lite"/>
    </source>
</evidence>
<dbReference type="RefSeq" id="XP_064766641.1">
    <property type="nucleotide sequence ID" value="XM_064913357.1"/>
</dbReference>
<evidence type="ECO:0000259" key="2">
    <source>
        <dbReference type="Pfam" id="PF17733"/>
    </source>
</evidence>
<dbReference type="PANTHER" id="PTHR36855:SF1">
    <property type="entry name" value="PEROXISOME MEMBRANE ANCHOR PROTEIN PEX14P N-TERMINAL DOMAIN-CONTAINING PROTEIN"/>
    <property type="match status" value="1"/>
</dbReference>
<evidence type="ECO:0000259" key="3">
    <source>
        <dbReference type="Pfam" id="PF25871"/>
    </source>
</evidence>
<evidence type="ECO:0000313" key="5">
    <source>
        <dbReference type="Proteomes" id="UP001498771"/>
    </source>
</evidence>
<feature type="compositionally biased region" description="Low complexity" evidence="1">
    <location>
        <begin position="116"/>
        <end position="152"/>
    </location>
</feature>
<organism evidence="4 5">
    <name type="scientific">Myxozyma melibiosi</name>
    <dbReference type="NCBI Taxonomy" id="54550"/>
    <lineage>
        <taxon>Eukaryota</taxon>
        <taxon>Fungi</taxon>
        <taxon>Dikarya</taxon>
        <taxon>Ascomycota</taxon>
        <taxon>Saccharomycotina</taxon>
        <taxon>Lipomycetes</taxon>
        <taxon>Lipomycetales</taxon>
        <taxon>Lipomycetaceae</taxon>
        <taxon>Myxozyma</taxon>
    </lineage>
</organism>
<dbReference type="EMBL" id="JBBJBU010000011">
    <property type="protein sequence ID" value="KAK7203608.1"/>
    <property type="molecule type" value="Genomic_DNA"/>
</dbReference>
<dbReference type="Pfam" id="PF17733">
    <property type="entry name" value="KPWE_dom"/>
    <property type="match status" value="1"/>
</dbReference>
<evidence type="ECO:0000313" key="4">
    <source>
        <dbReference type="EMBL" id="KAK7203608.1"/>
    </source>
</evidence>
<dbReference type="PANTHER" id="PTHR36855">
    <property type="entry name" value="CHROMOSOME 10, WHOLE GENOME SHOTGUN SEQUENCE"/>
    <property type="match status" value="1"/>
</dbReference>
<keyword evidence="5" id="KW-1185">Reference proteome</keyword>